<reference evidence="1" key="1">
    <citation type="journal article" date="2020" name="Stud. Mycol.">
        <title>101 Dothideomycetes genomes: a test case for predicting lifestyles and emergence of pathogens.</title>
        <authorList>
            <person name="Haridas S."/>
            <person name="Albert R."/>
            <person name="Binder M."/>
            <person name="Bloem J."/>
            <person name="Labutti K."/>
            <person name="Salamov A."/>
            <person name="Andreopoulos B."/>
            <person name="Baker S."/>
            <person name="Barry K."/>
            <person name="Bills G."/>
            <person name="Bluhm B."/>
            <person name="Cannon C."/>
            <person name="Castanera R."/>
            <person name="Culley D."/>
            <person name="Daum C."/>
            <person name="Ezra D."/>
            <person name="Gonzalez J."/>
            <person name="Henrissat B."/>
            <person name="Kuo A."/>
            <person name="Liang C."/>
            <person name="Lipzen A."/>
            <person name="Lutzoni F."/>
            <person name="Magnuson J."/>
            <person name="Mondo S."/>
            <person name="Nolan M."/>
            <person name="Ohm R."/>
            <person name="Pangilinan J."/>
            <person name="Park H.-J."/>
            <person name="Ramirez L."/>
            <person name="Alfaro M."/>
            <person name="Sun H."/>
            <person name="Tritt A."/>
            <person name="Yoshinaga Y."/>
            <person name="Zwiers L.-H."/>
            <person name="Turgeon B."/>
            <person name="Goodwin S."/>
            <person name="Spatafora J."/>
            <person name="Crous P."/>
            <person name="Grigoriev I."/>
        </authorList>
    </citation>
    <scope>NUCLEOTIDE SEQUENCE</scope>
    <source>
        <strain evidence="1">ATCC 200398</strain>
    </source>
</reference>
<protein>
    <submittedName>
        <fullName evidence="1">Uncharacterized protein</fullName>
    </submittedName>
</protein>
<evidence type="ECO:0000313" key="1">
    <source>
        <dbReference type="EMBL" id="KAF2470804.1"/>
    </source>
</evidence>
<sequence>MAYTRKQVVTCISIIYIIFSTALSGYASSRLNRLSIPVSSSLSGFTTALPIIAGLLLEGSYDLTRRQERRHRLPRGATTRPPLVIVANTIIFIYSTVVITLLGTHAAPPSGLNCGLEGRWRELFKQKDSEAIRTIQDAFKCCGLLNPHDQAWPFPDKTHNAHACEEAFGRTNGCLNAWKGEEQRVAGILMAVVGLVFVWQFAIIIVSTRQTSWLRRILPGRFSPMIADEEHGSPNGQRRAIQHLPDFNRYSDNAVAEVDDSEEEGEPQRAIEASDRDVEPIRKAVAGSGNAEEPLHSATQNEWARQ</sequence>
<dbReference type="Proteomes" id="UP000799755">
    <property type="component" value="Unassembled WGS sequence"/>
</dbReference>
<accession>A0ACB6QUX7</accession>
<dbReference type="EMBL" id="MU003507">
    <property type="protein sequence ID" value="KAF2470804.1"/>
    <property type="molecule type" value="Genomic_DNA"/>
</dbReference>
<gene>
    <name evidence="1" type="ORF">BDR25DRAFT_261987</name>
</gene>
<comment type="caution">
    <text evidence="1">The sequence shown here is derived from an EMBL/GenBank/DDBJ whole genome shotgun (WGS) entry which is preliminary data.</text>
</comment>
<organism evidence="1 2">
    <name type="scientific">Lindgomyces ingoldianus</name>
    <dbReference type="NCBI Taxonomy" id="673940"/>
    <lineage>
        <taxon>Eukaryota</taxon>
        <taxon>Fungi</taxon>
        <taxon>Dikarya</taxon>
        <taxon>Ascomycota</taxon>
        <taxon>Pezizomycotina</taxon>
        <taxon>Dothideomycetes</taxon>
        <taxon>Pleosporomycetidae</taxon>
        <taxon>Pleosporales</taxon>
        <taxon>Lindgomycetaceae</taxon>
        <taxon>Lindgomyces</taxon>
    </lineage>
</organism>
<keyword evidence="2" id="KW-1185">Reference proteome</keyword>
<proteinExistence type="predicted"/>
<name>A0ACB6QUX7_9PLEO</name>
<evidence type="ECO:0000313" key="2">
    <source>
        <dbReference type="Proteomes" id="UP000799755"/>
    </source>
</evidence>